<gene>
    <name evidence="2" type="ORF">NDU88_003985</name>
</gene>
<evidence type="ECO:0000313" key="3">
    <source>
        <dbReference type="Proteomes" id="UP001066276"/>
    </source>
</evidence>
<dbReference type="EMBL" id="JANPWB010000010">
    <property type="protein sequence ID" value="KAJ1137587.1"/>
    <property type="molecule type" value="Genomic_DNA"/>
</dbReference>
<feature type="compositionally biased region" description="Acidic residues" evidence="1">
    <location>
        <begin position="48"/>
        <end position="58"/>
    </location>
</feature>
<dbReference type="Proteomes" id="UP001066276">
    <property type="component" value="Chromosome 6"/>
</dbReference>
<evidence type="ECO:0000256" key="1">
    <source>
        <dbReference type="SAM" id="MobiDB-lite"/>
    </source>
</evidence>
<organism evidence="2 3">
    <name type="scientific">Pleurodeles waltl</name>
    <name type="common">Iberian ribbed newt</name>
    <dbReference type="NCBI Taxonomy" id="8319"/>
    <lineage>
        <taxon>Eukaryota</taxon>
        <taxon>Metazoa</taxon>
        <taxon>Chordata</taxon>
        <taxon>Craniata</taxon>
        <taxon>Vertebrata</taxon>
        <taxon>Euteleostomi</taxon>
        <taxon>Amphibia</taxon>
        <taxon>Batrachia</taxon>
        <taxon>Caudata</taxon>
        <taxon>Salamandroidea</taxon>
        <taxon>Salamandridae</taxon>
        <taxon>Pleurodelinae</taxon>
        <taxon>Pleurodeles</taxon>
    </lineage>
</organism>
<feature type="region of interest" description="Disordered" evidence="1">
    <location>
        <begin position="144"/>
        <end position="181"/>
    </location>
</feature>
<protein>
    <submittedName>
        <fullName evidence="2">Uncharacterized protein</fullName>
    </submittedName>
</protein>
<sequence length="181" mass="20620">MAASCPTGTRGSEREDTPLRNPDIRVPVTEMRSVGPWRAEEDTRNQAEEDDPGDPTEETDARGEEKAETGERGEQQGEEPHTERSYLEQLTPEGSPDEGKRNPETRHRHLPGGTSSHYTNPLQGVKNKATTYLTFFPFPASLETAFPHENFGGTPEDLKERRRRERYIEKEEIKKTDREDL</sequence>
<name>A0AAV7QDK2_PLEWA</name>
<feature type="region of interest" description="Disordered" evidence="1">
    <location>
        <begin position="1"/>
        <end position="123"/>
    </location>
</feature>
<comment type="caution">
    <text evidence="2">The sequence shown here is derived from an EMBL/GenBank/DDBJ whole genome shotgun (WGS) entry which is preliminary data.</text>
</comment>
<reference evidence="2" key="1">
    <citation type="journal article" date="2022" name="bioRxiv">
        <title>Sequencing and chromosome-scale assembly of the giantPleurodeles waltlgenome.</title>
        <authorList>
            <person name="Brown T."/>
            <person name="Elewa A."/>
            <person name="Iarovenko S."/>
            <person name="Subramanian E."/>
            <person name="Araus A.J."/>
            <person name="Petzold A."/>
            <person name="Susuki M."/>
            <person name="Suzuki K.-i.T."/>
            <person name="Hayashi T."/>
            <person name="Toyoda A."/>
            <person name="Oliveira C."/>
            <person name="Osipova E."/>
            <person name="Leigh N.D."/>
            <person name="Simon A."/>
            <person name="Yun M.H."/>
        </authorList>
    </citation>
    <scope>NUCLEOTIDE SEQUENCE</scope>
    <source>
        <strain evidence="2">20211129_DDA</strain>
        <tissue evidence="2">Liver</tissue>
    </source>
</reference>
<keyword evidence="3" id="KW-1185">Reference proteome</keyword>
<evidence type="ECO:0000313" key="2">
    <source>
        <dbReference type="EMBL" id="KAJ1137587.1"/>
    </source>
</evidence>
<feature type="compositionally biased region" description="Basic and acidic residues" evidence="1">
    <location>
        <begin position="59"/>
        <end position="86"/>
    </location>
</feature>
<feature type="compositionally biased region" description="Polar residues" evidence="1">
    <location>
        <begin position="113"/>
        <end position="123"/>
    </location>
</feature>
<proteinExistence type="predicted"/>
<accession>A0AAV7QDK2</accession>
<feature type="compositionally biased region" description="Basic and acidic residues" evidence="1">
    <location>
        <begin position="38"/>
        <end position="47"/>
    </location>
</feature>
<dbReference type="AlphaFoldDB" id="A0AAV7QDK2"/>
<feature type="compositionally biased region" description="Basic and acidic residues" evidence="1">
    <location>
        <begin position="156"/>
        <end position="181"/>
    </location>
</feature>
<feature type="compositionally biased region" description="Polar residues" evidence="1">
    <location>
        <begin position="1"/>
        <end position="10"/>
    </location>
</feature>